<comment type="similarity">
    <text evidence="1">Belongs to the bacterial solute-binding protein 5 family.</text>
</comment>
<accession>H5SQE7</accession>
<dbReference type="Pfam" id="PF00496">
    <property type="entry name" value="SBP_bac_5"/>
    <property type="match status" value="1"/>
</dbReference>
<feature type="compositionally biased region" description="Pro residues" evidence="4">
    <location>
        <begin position="80"/>
        <end position="95"/>
    </location>
</feature>
<name>H5SQE7_ACEAU</name>
<feature type="transmembrane region" description="Helical" evidence="5">
    <location>
        <begin position="7"/>
        <end position="28"/>
    </location>
</feature>
<dbReference type="SUPFAM" id="SSF53850">
    <property type="entry name" value="Periplasmic binding protein-like II"/>
    <property type="match status" value="1"/>
</dbReference>
<dbReference type="GO" id="GO:0015833">
    <property type="term" value="P:peptide transport"/>
    <property type="evidence" value="ECO:0007669"/>
    <property type="project" value="TreeGrafter"/>
</dbReference>
<proteinExistence type="inferred from homology"/>
<organism evidence="7">
    <name type="scientific">Acetithermum autotrophicum</name>
    <dbReference type="NCBI Taxonomy" id="1446466"/>
    <lineage>
        <taxon>Bacteria</taxon>
        <taxon>Candidatus Bipolaricaulota</taxon>
        <taxon>Candidatus Acetithermum</taxon>
    </lineage>
</organism>
<keyword evidence="5" id="KW-1133">Transmembrane helix</keyword>
<dbReference type="Gene3D" id="3.10.105.10">
    <property type="entry name" value="Dipeptide-binding Protein, Domain 3"/>
    <property type="match status" value="1"/>
</dbReference>
<keyword evidence="2" id="KW-0813">Transport</keyword>
<evidence type="ECO:0000256" key="2">
    <source>
        <dbReference type="ARBA" id="ARBA00022448"/>
    </source>
</evidence>
<dbReference type="EMBL" id="AP011800">
    <property type="protein sequence ID" value="BAL58383.1"/>
    <property type="molecule type" value="Genomic_DNA"/>
</dbReference>
<feature type="region of interest" description="Disordered" evidence="4">
    <location>
        <begin position="29"/>
        <end position="95"/>
    </location>
</feature>
<feature type="compositionally biased region" description="Pro residues" evidence="4">
    <location>
        <begin position="30"/>
        <end position="70"/>
    </location>
</feature>
<evidence type="ECO:0000313" key="7">
    <source>
        <dbReference type="EMBL" id="BAL58383.1"/>
    </source>
</evidence>
<reference evidence="7" key="1">
    <citation type="journal article" date="2005" name="Environ. Microbiol.">
        <title>Genetic and functional properties of uncultivated thermophilic crenarchaeotes from a subsurface gold mine as revealed by analysis of genome fragments.</title>
        <authorList>
            <person name="Nunoura T."/>
            <person name="Hirayama H."/>
            <person name="Takami H."/>
            <person name="Oida H."/>
            <person name="Nishi S."/>
            <person name="Shimamura S."/>
            <person name="Suzuki Y."/>
            <person name="Inagaki F."/>
            <person name="Takai K."/>
            <person name="Nealson K.H."/>
            <person name="Horikoshi K."/>
        </authorList>
    </citation>
    <scope>NUCLEOTIDE SEQUENCE</scope>
</reference>
<evidence type="ECO:0000256" key="5">
    <source>
        <dbReference type="SAM" id="Phobius"/>
    </source>
</evidence>
<dbReference type="GO" id="GO:1904680">
    <property type="term" value="F:peptide transmembrane transporter activity"/>
    <property type="evidence" value="ECO:0007669"/>
    <property type="project" value="TreeGrafter"/>
</dbReference>
<evidence type="ECO:0000256" key="3">
    <source>
        <dbReference type="ARBA" id="ARBA00022729"/>
    </source>
</evidence>
<dbReference type="InterPro" id="IPR039424">
    <property type="entry name" value="SBP_5"/>
</dbReference>
<reference evidence="7" key="2">
    <citation type="journal article" date="2012" name="PLoS ONE">
        <title>A Deeply Branching Thermophilic Bacterium with an Ancient Acetyl-CoA Pathway Dominates a Subsurface Ecosystem.</title>
        <authorList>
            <person name="Takami H."/>
            <person name="Noguchi H."/>
            <person name="Takaki Y."/>
            <person name="Uchiyama I."/>
            <person name="Toyoda A."/>
            <person name="Nishi S."/>
            <person name="Chee G.-J."/>
            <person name="Arai W."/>
            <person name="Nunoura T."/>
            <person name="Itoh T."/>
            <person name="Hattori M."/>
            <person name="Takai K."/>
        </authorList>
    </citation>
    <scope>NUCLEOTIDE SEQUENCE</scope>
</reference>
<dbReference type="PANTHER" id="PTHR30290:SF9">
    <property type="entry name" value="OLIGOPEPTIDE-BINDING PROTEIN APPA"/>
    <property type="match status" value="1"/>
</dbReference>
<dbReference type="AlphaFoldDB" id="H5SQE7"/>
<evidence type="ECO:0000259" key="6">
    <source>
        <dbReference type="Pfam" id="PF00496"/>
    </source>
</evidence>
<sequence length="881" mass="99430">MTEKGRIWLTIGILVVIGIAFLLISQPWQQPQPPQPPQVTQQPTPPPTETQPPTTPPPTTEPTPPTPPTEPTETLTPGEQPTPPPQEHPQVQPPPGLVNEIVFVQEPDQAKVIDMLAAGQMDLYASGIRDPELARKVKTSPVLGYETSYGGSVELTLNPVGPTFKNGQLNPFSVPAIREALNWLVDRNYIAQELYGGLAVPRYLPINTIFPDYARLAHVAKALEAYYAPNPEKARAVITEEMQKLGAELRNNKWYYNNEPVKLIFLIRVEDKRREVGDYIATLLENLGFEVDRQYKTAQEASPIWISSDPADGKWHLYTAGWVSTVVSRDLAGNFDFYYTPRGRPDTLWQAYKPDPEFDAAADRLGRREYKTFEERQELMEKALRLAMKDSVRVWLLDNIDIWARRADVRLASDLAAGMSGSFLWPLTLRVEGRQAERLTWGAPSLMTEAWNPVAGTNWIFDAMVIRATTDYATLPDPFTGLYWPQRVKSAAVYVQEGIPVVKTHDWLTLEFLPEITVPADAWADWDPVQHRFITVGEKYPEGVTAKTKTVVYYSENLFQMKWHDGSQVSLADFVLSFILSFERAKPDSPIYDEAAVSSFESFMRHFKGLKIVQKDPLVVEVYSDLFYPDAEWIASSRADYLFTSTPLQAFVIGILAEQNKELAFSAAKSDKLKVERTNYIAGPALAILEKYRAQAFEQGFIPYENTLKEFITPEEAKERYRLLGEWYNKHKHFWVGNGPFYLDSVYPVEKNIVIKRFADFPDPPDKWLRFSEPRIAEVEVSGPMQVQLGSSAEFDVTVTFKGEPYAVKDIDFVKFLVFDATGQLALVGEAQAVHDGLWRVALTPEQTAKLAAGGNRLEVIVVSKLVSIPATEETTFVTVQ</sequence>
<keyword evidence="5" id="KW-0472">Membrane</keyword>
<gene>
    <name evidence="7" type="ORF">HGMM_OP1C078</name>
</gene>
<evidence type="ECO:0000256" key="4">
    <source>
        <dbReference type="SAM" id="MobiDB-lite"/>
    </source>
</evidence>
<feature type="domain" description="Solute-binding protein family 5" evidence="6">
    <location>
        <begin position="98"/>
        <end position="325"/>
    </location>
</feature>
<protein>
    <submittedName>
        <fullName evidence="7">Peptide/nickel transport system substrate-binding protein</fullName>
    </submittedName>
</protein>
<dbReference type="PANTHER" id="PTHR30290">
    <property type="entry name" value="PERIPLASMIC BINDING COMPONENT OF ABC TRANSPORTER"/>
    <property type="match status" value="1"/>
</dbReference>
<dbReference type="InterPro" id="IPR000914">
    <property type="entry name" value="SBP_5_dom"/>
</dbReference>
<dbReference type="Gene3D" id="3.40.190.10">
    <property type="entry name" value="Periplasmic binding protein-like II"/>
    <property type="match status" value="1"/>
</dbReference>
<keyword evidence="3" id="KW-0732">Signal</keyword>
<keyword evidence="5" id="KW-0812">Transmembrane</keyword>
<evidence type="ECO:0000256" key="1">
    <source>
        <dbReference type="ARBA" id="ARBA00005695"/>
    </source>
</evidence>